<reference evidence="2 3" key="1">
    <citation type="submission" date="2015-05" db="EMBL/GenBank/DDBJ databases">
        <authorList>
            <person name="Tang B."/>
            <person name="Yu Y."/>
        </authorList>
    </citation>
    <scope>NUCLEOTIDE SEQUENCE [LARGE SCALE GENOMIC DNA]</scope>
    <source>
        <strain evidence="2 3">DSM 7029</strain>
    </source>
</reference>
<proteinExistence type="predicted"/>
<dbReference type="EMBL" id="CP011371">
    <property type="protein sequence ID" value="AKJ31961.1"/>
    <property type="molecule type" value="Genomic_DNA"/>
</dbReference>
<feature type="signal peptide" evidence="1">
    <location>
        <begin position="1"/>
        <end position="28"/>
    </location>
</feature>
<dbReference type="NCBIfam" id="TIGR02595">
    <property type="entry name" value="PEP_CTERM"/>
    <property type="match status" value="1"/>
</dbReference>
<accession>A0A0G3BX68</accession>
<keyword evidence="3" id="KW-1185">Reference proteome</keyword>
<feature type="chain" id="PRO_5002552073" description="PEP-CTERM protein-sorting domain-containing protein" evidence="1">
    <location>
        <begin position="29"/>
        <end position="240"/>
    </location>
</feature>
<evidence type="ECO:0000256" key="1">
    <source>
        <dbReference type="SAM" id="SignalP"/>
    </source>
</evidence>
<protein>
    <recommendedName>
        <fullName evidence="4">PEP-CTERM protein-sorting domain-containing protein</fullName>
    </recommendedName>
</protein>
<organism evidence="2 3">
    <name type="scientific">Caldimonas brevitalea</name>
    <dbReference type="NCBI Taxonomy" id="413882"/>
    <lineage>
        <taxon>Bacteria</taxon>
        <taxon>Pseudomonadati</taxon>
        <taxon>Pseudomonadota</taxon>
        <taxon>Betaproteobacteria</taxon>
        <taxon>Burkholderiales</taxon>
        <taxon>Sphaerotilaceae</taxon>
        <taxon>Caldimonas</taxon>
    </lineage>
</organism>
<dbReference type="AlphaFoldDB" id="A0A0G3BX68"/>
<evidence type="ECO:0008006" key="4">
    <source>
        <dbReference type="Google" id="ProtNLM"/>
    </source>
</evidence>
<gene>
    <name evidence="2" type="ORF">AAW51_5270</name>
</gene>
<evidence type="ECO:0000313" key="3">
    <source>
        <dbReference type="Proteomes" id="UP000035352"/>
    </source>
</evidence>
<keyword evidence="1" id="KW-0732">Signal</keyword>
<dbReference type="Proteomes" id="UP000035352">
    <property type="component" value="Chromosome"/>
</dbReference>
<name>A0A0G3BX68_9BURK</name>
<dbReference type="KEGG" id="pbh:AAW51_5270"/>
<sequence>MGKKRFVEGWARAMLLPLLFLLHPSASAALTVYRSVDTYLAATGGLHDLITFEGGPAPGIAVPGDRFSDDMRFESCSKPGGDCWLGDPKVTWFDNAIASPPQGTQFRIVTGALVSADPNRPTSTNFMALGIYGDTTTAGVDISFLGNSLDTFRLQGETGFFGMVSDEPFDTFAVVQAGHHEDVAPFFINGVAISSPSGAASFDWPPPPIPEPSSSSLLLGGAAILLLVLRRSTRRSRFGA</sequence>
<dbReference type="RefSeq" id="WP_047196980.1">
    <property type="nucleotide sequence ID" value="NZ_CP011371.1"/>
</dbReference>
<dbReference type="InterPro" id="IPR013424">
    <property type="entry name" value="Ice-binding_C"/>
</dbReference>
<evidence type="ECO:0000313" key="2">
    <source>
        <dbReference type="EMBL" id="AKJ31961.1"/>
    </source>
</evidence>